<dbReference type="Proteomes" id="UP000518266">
    <property type="component" value="Unassembled WGS sequence"/>
</dbReference>
<gene>
    <name evidence="1" type="ORF">F7725_003280</name>
</gene>
<organism evidence="1 2">
    <name type="scientific">Dissostichus mawsoni</name>
    <name type="common">Antarctic cod</name>
    <dbReference type="NCBI Taxonomy" id="36200"/>
    <lineage>
        <taxon>Eukaryota</taxon>
        <taxon>Metazoa</taxon>
        <taxon>Chordata</taxon>
        <taxon>Craniata</taxon>
        <taxon>Vertebrata</taxon>
        <taxon>Euteleostomi</taxon>
        <taxon>Actinopterygii</taxon>
        <taxon>Neopterygii</taxon>
        <taxon>Teleostei</taxon>
        <taxon>Neoteleostei</taxon>
        <taxon>Acanthomorphata</taxon>
        <taxon>Eupercaria</taxon>
        <taxon>Perciformes</taxon>
        <taxon>Notothenioidei</taxon>
        <taxon>Nototheniidae</taxon>
        <taxon>Dissostichus</taxon>
    </lineage>
</organism>
<name>A0A7J5Y9T2_DISMA</name>
<protein>
    <submittedName>
        <fullName evidence="1">Uncharacterized protein</fullName>
    </submittedName>
</protein>
<evidence type="ECO:0000313" key="1">
    <source>
        <dbReference type="EMBL" id="KAF3846202.1"/>
    </source>
</evidence>
<keyword evidence="2" id="KW-1185">Reference proteome</keyword>
<proteinExistence type="predicted"/>
<sequence length="148" mass="15683">MSSTMWFTNMSGMGSTADKEQSNALNRHIINGCASYACRRIGCCKTSVKQTLIGRIAPLLSGPVSFTVADVAENRQDGDAVGCELLSSNQSLAVGLVTVLHQLWEADADWLLPAWTVWSREGFDWSRGPGQGRVGLAAGLLAPGPTGS</sequence>
<accession>A0A7J5Y9T2</accession>
<comment type="caution">
    <text evidence="1">The sequence shown here is derived from an EMBL/GenBank/DDBJ whole genome shotgun (WGS) entry which is preliminary data.</text>
</comment>
<dbReference type="EMBL" id="JAAKFY010000014">
    <property type="protein sequence ID" value="KAF3846202.1"/>
    <property type="molecule type" value="Genomic_DNA"/>
</dbReference>
<reference evidence="1 2" key="1">
    <citation type="submission" date="2020-03" db="EMBL/GenBank/DDBJ databases">
        <title>Dissostichus mawsoni Genome sequencing and assembly.</title>
        <authorList>
            <person name="Park H."/>
        </authorList>
    </citation>
    <scope>NUCLEOTIDE SEQUENCE [LARGE SCALE GENOMIC DNA]</scope>
    <source>
        <strain evidence="1">DM0001</strain>
        <tissue evidence="1">Muscle</tissue>
    </source>
</reference>
<evidence type="ECO:0000313" key="2">
    <source>
        <dbReference type="Proteomes" id="UP000518266"/>
    </source>
</evidence>
<dbReference type="AlphaFoldDB" id="A0A7J5Y9T2"/>